<evidence type="ECO:0000259" key="1">
    <source>
        <dbReference type="Pfam" id="PF00857"/>
    </source>
</evidence>
<dbReference type="GO" id="GO:0016787">
    <property type="term" value="F:hydrolase activity"/>
    <property type="evidence" value="ECO:0007669"/>
    <property type="project" value="UniProtKB-KW"/>
</dbReference>
<organism evidence="2 3">
    <name type="scientific">Prochlorococcus marinus (strain MIT 9211)</name>
    <dbReference type="NCBI Taxonomy" id="93059"/>
    <lineage>
        <taxon>Bacteria</taxon>
        <taxon>Bacillati</taxon>
        <taxon>Cyanobacteriota</taxon>
        <taxon>Cyanophyceae</taxon>
        <taxon>Synechococcales</taxon>
        <taxon>Prochlorococcaceae</taxon>
        <taxon>Prochlorococcus</taxon>
    </lineage>
</organism>
<name>A9BA13_PROM4</name>
<dbReference type="Pfam" id="PF00857">
    <property type="entry name" value="Isochorismatase"/>
    <property type="match status" value="1"/>
</dbReference>
<evidence type="ECO:0000313" key="2">
    <source>
        <dbReference type="EMBL" id="ABX08675.1"/>
    </source>
</evidence>
<dbReference type="Proteomes" id="UP000000788">
    <property type="component" value="Chromosome"/>
</dbReference>
<dbReference type="Gene3D" id="3.40.50.850">
    <property type="entry name" value="Isochorismatase-like"/>
    <property type="match status" value="1"/>
</dbReference>
<gene>
    <name evidence="2" type="primary">pncA</name>
    <name evidence="2" type="ordered locus">P9211_07441</name>
</gene>
<dbReference type="RefSeq" id="WP_012195297.1">
    <property type="nucleotide sequence ID" value="NC_009976.1"/>
</dbReference>
<dbReference type="EMBL" id="CP000878">
    <property type="protein sequence ID" value="ABX08675.1"/>
    <property type="molecule type" value="Genomic_DNA"/>
</dbReference>
<dbReference type="HOGENOM" id="CLU_066901_0_1_3"/>
<dbReference type="PANTHER" id="PTHR14119:SF3">
    <property type="entry name" value="ISOCHORISMATASE DOMAIN-CONTAINING PROTEIN 2"/>
    <property type="match status" value="1"/>
</dbReference>
<dbReference type="InterPro" id="IPR050993">
    <property type="entry name" value="Isochorismatase_domain"/>
</dbReference>
<keyword evidence="2" id="KW-0378">Hydrolase</keyword>
<dbReference type="InterPro" id="IPR000868">
    <property type="entry name" value="Isochorismatase-like_dom"/>
</dbReference>
<proteinExistence type="predicted"/>
<protein>
    <submittedName>
        <fullName evidence="2">Isochorismatase hydrolase family</fullName>
    </submittedName>
</protein>
<feature type="domain" description="Isochorismatase-like" evidence="1">
    <location>
        <begin position="29"/>
        <end position="177"/>
    </location>
</feature>
<dbReference type="eggNOG" id="COG1335">
    <property type="taxonomic scope" value="Bacteria"/>
</dbReference>
<dbReference type="KEGG" id="pmj:P9211_07441"/>
<evidence type="ECO:0000313" key="3">
    <source>
        <dbReference type="Proteomes" id="UP000000788"/>
    </source>
</evidence>
<dbReference type="AlphaFoldDB" id="A9BA13"/>
<dbReference type="SUPFAM" id="SSF52499">
    <property type="entry name" value="Isochorismatase-like hydrolases"/>
    <property type="match status" value="1"/>
</dbReference>
<dbReference type="InterPro" id="IPR036380">
    <property type="entry name" value="Isochorismatase-like_sf"/>
</dbReference>
<dbReference type="OrthoDB" id="9789777at2"/>
<accession>A9BA13</accession>
<keyword evidence="3" id="KW-1185">Reference proteome</keyword>
<dbReference type="STRING" id="93059.P9211_07441"/>
<dbReference type="PANTHER" id="PTHR14119">
    <property type="entry name" value="HYDROLASE"/>
    <property type="match status" value="1"/>
</dbReference>
<sequence>MVNNFIKLRGVRRKEIDPKNSLLMSRDNTALIVMDIQEKLIKAIPNRNELTWNTKKLIDGFKILNMGVYITEQNPDKLGESTEIINNIDAYPKFEKMDFSCSNCIGLSKEFKRNNIKNILFCGIETHICILQSAMDFINKGHKVFIAADCTGSRNKIDHDTAIKRLEGAGATISTSEAAIFELCRTALAKEFKDISALIKRERSNS</sequence>
<reference evidence="2 3" key="1">
    <citation type="journal article" date="2007" name="PLoS Genet.">
        <title>Patterns and implications of gene gain and loss in the evolution of Prochlorococcus.</title>
        <authorList>
            <person name="Kettler G.C."/>
            <person name="Martiny A.C."/>
            <person name="Huang K."/>
            <person name="Zucker J."/>
            <person name="Coleman M.L."/>
            <person name="Rodrigue S."/>
            <person name="Chen F."/>
            <person name="Lapidus A."/>
            <person name="Ferriera S."/>
            <person name="Johnson J."/>
            <person name="Steglich C."/>
            <person name="Church G.M."/>
            <person name="Richardson P."/>
            <person name="Chisholm S.W."/>
        </authorList>
    </citation>
    <scope>NUCLEOTIDE SEQUENCE [LARGE SCALE GENOMIC DNA]</scope>
    <source>
        <strain evidence="3">MIT 9211</strain>
    </source>
</reference>